<evidence type="ECO:0000313" key="8">
    <source>
        <dbReference type="EMBL" id="KAJ7765517.1"/>
    </source>
</evidence>
<keyword evidence="2 4" id="KW-0863">Zinc-finger</keyword>
<dbReference type="Gene3D" id="3.80.10.10">
    <property type="entry name" value="Ribonuclease Inhibitor"/>
    <property type="match status" value="1"/>
</dbReference>
<dbReference type="PROSITE" id="PS50089">
    <property type="entry name" value="ZF_RING_2"/>
    <property type="match status" value="1"/>
</dbReference>
<name>A0AAD7JJ32_9AGAR</name>
<dbReference type="EMBL" id="JARJLG010000035">
    <property type="protein sequence ID" value="KAJ7765517.1"/>
    <property type="molecule type" value="Genomic_DNA"/>
</dbReference>
<evidence type="ECO:0000259" key="7">
    <source>
        <dbReference type="PROSITE" id="PS50089"/>
    </source>
</evidence>
<dbReference type="SMART" id="SM00184">
    <property type="entry name" value="RING"/>
    <property type="match status" value="1"/>
</dbReference>
<dbReference type="Gene3D" id="3.30.40.10">
    <property type="entry name" value="Zinc/RING finger domain, C3HC4 (zinc finger)"/>
    <property type="match status" value="1"/>
</dbReference>
<evidence type="ECO:0000256" key="6">
    <source>
        <dbReference type="SAM" id="MobiDB-lite"/>
    </source>
</evidence>
<proteinExistence type="predicted"/>
<protein>
    <recommendedName>
        <fullName evidence="7">RING-type domain-containing protein</fullName>
    </recommendedName>
</protein>
<dbReference type="SUPFAM" id="SSF57850">
    <property type="entry name" value="RING/U-box"/>
    <property type="match status" value="1"/>
</dbReference>
<feature type="compositionally biased region" description="Polar residues" evidence="6">
    <location>
        <begin position="249"/>
        <end position="261"/>
    </location>
</feature>
<dbReference type="InterPro" id="IPR032675">
    <property type="entry name" value="LRR_dom_sf"/>
</dbReference>
<dbReference type="GO" id="GO:0008270">
    <property type="term" value="F:zinc ion binding"/>
    <property type="evidence" value="ECO:0007669"/>
    <property type="project" value="UniProtKB-KW"/>
</dbReference>
<evidence type="ECO:0000256" key="4">
    <source>
        <dbReference type="PROSITE-ProRule" id="PRU00175"/>
    </source>
</evidence>
<reference evidence="8" key="1">
    <citation type="submission" date="2023-03" db="EMBL/GenBank/DDBJ databases">
        <title>Massive genome expansion in bonnet fungi (Mycena s.s.) driven by repeated elements and novel gene families across ecological guilds.</title>
        <authorList>
            <consortium name="Lawrence Berkeley National Laboratory"/>
            <person name="Harder C.B."/>
            <person name="Miyauchi S."/>
            <person name="Viragh M."/>
            <person name="Kuo A."/>
            <person name="Thoen E."/>
            <person name="Andreopoulos B."/>
            <person name="Lu D."/>
            <person name="Skrede I."/>
            <person name="Drula E."/>
            <person name="Henrissat B."/>
            <person name="Morin E."/>
            <person name="Kohler A."/>
            <person name="Barry K."/>
            <person name="LaButti K."/>
            <person name="Morin E."/>
            <person name="Salamov A."/>
            <person name="Lipzen A."/>
            <person name="Mereny Z."/>
            <person name="Hegedus B."/>
            <person name="Baldrian P."/>
            <person name="Stursova M."/>
            <person name="Weitz H."/>
            <person name="Taylor A."/>
            <person name="Grigoriev I.V."/>
            <person name="Nagy L.G."/>
            <person name="Martin F."/>
            <person name="Kauserud H."/>
        </authorList>
    </citation>
    <scope>NUCLEOTIDE SEQUENCE</scope>
    <source>
        <strain evidence="8">CBHHK188m</strain>
    </source>
</reference>
<keyword evidence="1" id="KW-0479">Metal-binding</keyword>
<sequence>MSCTICFDCLDEPISIPSGHVYCADCLATYIAVSTRDGFTTACPTCRHSFTIVGPELTCISTQFHKYLLPSLRRVYVDLEDPILLHDAQARIDVLEAELTDTRTEAARAQEDATDLARVLMELREEAERAGAQEARARAEVARTQEQLDKTIEDLTQARREVKRANKKVLSARADAYMAQKEVIQEKERATRESEEAARDFDYLLAKCARLQNDLNQRDSVVTPATKALAPTPKLLQDRTRNQQQQAQNHSTPPTDHSSPFNLHNKFDFTFTFELPRDIQTLSPPARPLAGGTLPFTFNFDQRKMSLCSDVLPASTCGLIQRRDAWWPTPTKLMSDEDELSIAGKDIFLAFVFGKPNRSSSLTKLSFADTPVQDFDLVHIKHLPSLITLNLNNTGIGNEAFASRLGRRLLTEMLFAYSPLSIATNPKIDDDAVPAILLLSGLSFLTTLDTSIDMPGLRHLAKTILYERRSIEISKSQSPASATLTVHLGSRHLLKPDPPLITDPTAVSELSAAALKRNLAAHAICNPDVATAGTKPEILERLRNILEMRKMDLLVREMMGPAAACDEDGRSDKGRRKLVDRLARIIPRSILVAARLASIYS</sequence>
<dbReference type="Proteomes" id="UP001215280">
    <property type="component" value="Unassembled WGS sequence"/>
</dbReference>
<dbReference type="InterPro" id="IPR013083">
    <property type="entry name" value="Znf_RING/FYVE/PHD"/>
</dbReference>
<evidence type="ECO:0000256" key="1">
    <source>
        <dbReference type="ARBA" id="ARBA00022723"/>
    </source>
</evidence>
<evidence type="ECO:0000256" key="3">
    <source>
        <dbReference type="ARBA" id="ARBA00022833"/>
    </source>
</evidence>
<gene>
    <name evidence="8" type="ORF">DFH07DRAFT_1015341</name>
</gene>
<keyword evidence="5" id="KW-0175">Coiled coil</keyword>
<comment type="caution">
    <text evidence="8">The sequence shown here is derived from an EMBL/GenBank/DDBJ whole genome shotgun (WGS) entry which is preliminary data.</text>
</comment>
<feature type="coiled-coil region" evidence="5">
    <location>
        <begin position="85"/>
        <end position="200"/>
    </location>
</feature>
<evidence type="ECO:0000313" key="9">
    <source>
        <dbReference type="Proteomes" id="UP001215280"/>
    </source>
</evidence>
<organism evidence="8 9">
    <name type="scientific">Mycena maculata</name>
    <dbReference type="NCBI Taxonomy" id="230809"/>
    <lineage>
        <taxon>Eukaryota</taxon>
        <taxon>Fungi</taxon>
        <taxon>Dikarya</taxon>
        <taxon>Basidiomycota</taxon>
        <taxon>Agaricomycotina</taxon>
        <taxon>Agaricomycetes</taxon>
        <taxon>Agaricomycetidae</taxon>
        <taxon>Agaricales</taxon>
        <taxon>Marasmiineae</taxon>
        <taxon>Mycenaceae</taxon>
        <taxon>Mycena</taxon>
    </lineage>
</organism>
<evidence type="ECO:0000256" key="2">
    <source>
        <dbReference type="ARBA" id="ARBA00022771"/>
    </source>
</evidence>
<dbReference type="Pfam" id="PF13445">
    <property type="entry name" value="zf-RING_UBOX"/>
    <property type="match status" value="1"/>
</dbReference>
<dbReference type="InterPro" id="IPR001841">
    <property type="entry name" value="Znf_RING"/>
</dbReference>
<accession>A0AAD7JJ32</accession>
<dbReference type="AlphaFoldDB" id="A0AAD7JJ32"/>
<keyword evidence="3" id="KW-0862">Zinc</keyword>
<feature type="domain" description="RING-type" evidence="7">
    <location>
        <begin position="3"/>
        <end position="47"/>
    </location>
</feature>
<dbReference type="InterPro" id="IPR027370">
    <property type="entry name" value="Znf-RING_euk"/>
</dbReference>
<keyword evidence="9" id="KW-1185">Reference proteome</keyword>
<evidence type="ECO:0000256" key="5">
    <source>
        <dbReference type="SAM" id="Coils"/>
    </source>
</evidence>
<feature type="region of interest" description="Disordered" evidence="6">
    <location>
        <begin position="222"/>
        <end position="261"/>
    </location>
</feature>